<reference evidence="1" key="2">
    <citation type="submission" date="2021-01" db="EMBL/GenBank/DDBJ databases">
        <authorList>
            <person name="Schikora-Tamarit M.A."/>
        </authorList>
    </citation>
    <scope>NUCLEOTIDE SEQUENCE</scope>
    <source>
        <strain evidence="1">NCAIM Y.01608</strain>
    </source>
</reference>
<protein>
    <submittedName>
        <fullName evidence="1">Uncharacterized protein</fullName>
    </submittedName>
</protein>
<evidence type="ECO:0000313" key="1">
    <source>
        <dbReference type="EMBL" id="KAH3659667.1"/>
    </source>
</evidence>
<comment type="caution">
    <text evidence="1">The sequence shown here is derived from an EMBL/GenBank/DDBJ whole genome shotgun (WGS) entry which is preliminary data.</text>
</comment>
<reference evidence="1" key="1">
    <citation type="journal article" date="2021" name="Open Biol.">
        <title>Shared evolutionary footprints suggest mitochondrial oxidative damage underlies multiple complex I losses in fungi.</title>
        <authorList>
            <person name="Schikora-Tamarit M.A."/>
            <person name="Marcet-Houben M."/>
            <person name="Nosek J."/>
            <person name="Gabaldon T."/>
        </authorList>
    </citation>
    <scope>NUCLEOTIDE SEQUENCE</scope>
    <source>
        <strain evidence="1">NCAIM Y.01608</strain>
    </source>
</reference>
<accession>A0A9P8NUY4</accession>
<keyword evidence="2" id="KW-1185">Reference proteome</keyword>
<sequence length="325" mass="35003">MWAKVSFPLPVLARFLDRCITSRAFVRSPMVSMSSVLMLLKSSEFGDVDLSRSNWTIPSFLTESAWRRHNHGLGSSQSLDLGLGSTLAARDQSTGVAHSSSWRSSNTGNEGDNGLWNVSGEVVLFEVLGSLFLGLSADFTDQNDTFCFWVVQEQCQGIYEVGTWTWVTSHSDDQRLAQTDLGGLVDGLVREGSRSRNNADSALFVDVLGHDSDLALLWSNDSRTVRSDQSGLGLGSEHLRNKDTAGGSSCLLDGIRNTGKHGLAQVGLAGLLWVGSTNNLGTICQGLFSMEGGLFSRETLVDHLGVLVDLEVLDRVRVVSGCSGG</sequence>
<dbReference type="Proteomes" id="UP000788993">
    <property type="component" value="Unassembled WGS sequence"/>
</dbReference>
<gene>
    <name evidence="1" type="ORF">OGATHE_005712</name>
</gene>
<organism evidence="1 2">
    <name type="scientific">Ogataea polymorpha</name>
    <dbReference type="NCBI Taxonomy" id="460523"/>
    <lineage>
        <taxon>Eukaryota</taxon>
        <taxon>Fungi</taxon>
        <taxon>Dikarya</taxon>
        <taxon>Ascomycota</taxon>
        <taxon>Saccharomycotina</taxon>
        <taxon>Pichiomycetes</taxon>
        <taxon>Pichiales</taxon>
        <taxon>Pichiaceae</taxon>
        <taxon>Ogataea</taxon>
    </lineage>
</organism>
<proteinExistence type="predicted"/>
<name>A0A9P8NUY4_9ASCO</name>
<dbReference type="EMBL" id="JAEUBD010001504">
    <property type="protein sequence ID" value="KAH3659667.1"/>
    <property type="molecule type" value="Genomic_DNA"/>
</dbReference>
<dbReference type="AlphaFoldDB" id="A0A9P8NUY4"/>
<evidence type="ECO:0000313" key="2">
    <source>
        <dbReference type="Proteomes" id="UP000788993"/>
    </source>
</evidence>